<feature type="compositionally biased region" description="Polar residues" evidence="1">
    <location>
        <begin position="160"/>
        <end position="170"/>
    </location>
</feature>
<reference evidence="3 4" key="1">
    <citation type="submission" date="2024-09" db="EMBL/GenBank/DDBJ databases">
        <title>Rethinking Asexuality: The Enigmatic Case of Functional Sexual Genes in Lepraria (Stereocaulaceae).</title>
        <authorList>
            <person name="Doellman M."/>
            <person name="Sun Y."/>
            <person name="Barcenas-Pena A."/>
            <person name="Lumbsch H.T."/>
            <person name="Grewe F."/>
        </authorList>
    </citation>
    <scope>NUCLEOTIDE SEQUENCE [LARGE SCALE GENOMIC DNA]</scope>
    <source>
        <strain evidence="3 4">Grewe 0041</strain>
    </source>
</reference>
<evidence type="ECO:0000256" key="2">
    <source>
        <dbReference type="SAM" id="SignalP"/>
    </source>
</evidence>
<feature type="compositionally biased region" description="Polar residues" evidence="1">
    <location>
        <begin position="112"/>
        <end position="131"/>
    </location>
</feature>
<feature type="signal peptide" evidence="2">
    <location>
        <begin position="1"/>
        <end position="23"/>
    </location>
</feature>
<evidence type="ECO:0000313" key="3">
    <source>
        <dbReference type="EMBL" id="KAL2058725.1"/>
    </source>
</evidence>
<gene>
    <name evidence="3" type="ORF">ABVK25_000016</name>
</gene>
<evidence type="ECO:0000256" key="1">
    <source>
        <dbReference type="SAM" id="MobiDB-lite"/>
    </source>
</evidence>
<proteinExistence type="predicted"/>
<feature type="chain" id="PRO_5045635678" evidence="2">
    <location>
        <begin position="24"/>
        <end position="342"/>
    </location>
</feature>
<keyword evidence="2" id="KW-0732">Signal</keyword>
<sequence>MFSIRSILSTSLLLTLLSSVVYANTPEQTLEETNDVATFRQLLDQVDPPSLHEALHNYSPKKFQHGMFQEDRTAVEVIHKTQPNLATSIINLAKKQTSDIANDLKKRQVGAISNGTTTPASNPEPSTTQVTPVPPIVGSPTTSSGESTSTPAPVPTTSTDSNGATVVGSITPTATGTSTTPAPVPTTSTDSNGATVVGSITPTATGTSTTPAPGHSISLTAGQVFTAINPAGLTVISTVGGGGRTITPTGSATSLSTKVEAGQTRIQYQTSTGANGSKSVVTAVTVVGTGEADETPSGTAGVATTSIGASPGLQTGEAVTTRGWGKEMVLIVGGAVVAAGMM</sequence>
<feature type="compositionally biased region" description="Low complexity" evidence="1">
    <location>
        <begin position="138"/>
        <end position="159"/>
    </location>
</feature>
<comment type="caution">
    <text evidence="3">The sequence shown here is derived from an EMBL/GenBank/DDBJ whole genome shotgun (WGS) entry which is preliminary data.</text>
</comment>
<name>A0ABR4BLZ4_9LECA</name>
<evidence type="ECO:0000313" key="4">
    <source>
        <dbReference type="Proteomes" id="UP001590951"/>
    </source>
</evidence>
<protein>
    <submittedName>
        <fullName evidence="3">Uncharacterized protein</fullName>
    </submittedName>
</protein>
<feature type="region of interest" description="Disordered" evidence="1">
    <location>
        <begin position="112"/>
        <end position="195"/>
    </location>
</feature>
<dbReference type="EMBL" id="JBHFEH010000001">
    <property type="protein sequence ID" value="KAL2058725.1"/>
    <property type="molecule type" value="Genomic_DNA"/>
</dbReference>
<organism evidence="3 4">
    <name type="scientific">Lepraria finkii</name>
    <dbReference type="NCBI Taxonomy" id="1340010"/>
    <lineage>
        <taxon>Eukaryota</taxon>
        <taxon>Fungi</taxon>
        <taxon>Dikarya</taxon>
        <taxon>Ascomycota</taxon>
        <taxon>Pezizomycotina</taxon>
        <taxon>Lecanoromycetes</taxon>
        <taxon>OSLEUM clade</taxon>
        <taxon>Lecanoromycetidae</taxon>
        <taxon>Lecanorales</taxon>
        <taxon>Lecanorineae</taxon>
        <taxon>Stereocaulaceae</taxon>
        <taxon>Lepraria</taxon>
    </lineage>
</organism>
<feature type="compositionally biased region" description="Low complexity" evidence="1">
    <location>
        <begin position="171"/>
        <end position="189"/>
    </location>
</feature>
<keyword evidence="4" id="KW-1185">Reference proteome</keyword>
<dbReference type="Proteomes" id="UP001590951">
    <property type="component" value="Unassembled WGS sequence"/>
</dbReference>
<accession>A0ABR4BLZ4</accession>